<accession>A0A8I6WJL2</accession>
<sequence length="183" mass="20009">MPLPRPPSAFTAVAALVWTCFARCKPFSSQDDAQLFFFADTRERLDPPVDTGYVGACLTGCLSKLPVPELRGDCALAAAASTVQDGINKVKKDPLVGWNFLVLLADASLDRVMNLSGSSGFRAYEVADFGWGKPRRTEPIRMNHDGQVALMRSRDGRGVQVSVSLLQPAHMDAFKSNFFELLK</sequence>
<dbReference type="Proteomes" id="UP000011116">
    <property type="component" value="Chromosome 2H"/>
</dbReference>
<dbReference type="InterPro" id="IPR051504">
    <property type="entry name" value="Plant_metabolite_acyltrans"/>
</dbReference>
<keyword evidence="2" id="KW-0012">Acyltransferase</keyword>
<evidence type="ECO:0000313" key="4">
    <source>
        <dbReference type="EnsemblPlants" id="HORVU.MOREX.r3.2HG0206770.1.CDS1"/>
    </source>
</evidence>
<dbReference type="SMR" id="A0A8I6WJL2"/>
<dbReference type="PANTHER" id="PTHR31625">
    <property type="match status" value="1"/>
</dbReference>
<dbReference type="GO" id="GO:0016747">
    <property type="term" value="F:acyltransferase activity, transferring groups other than amino-acyl groups"/>
    <property type="evidence" value="ECO:0007669"/>
    <property type="project" value="UniProtKB-ARBA"/>
</dbReference>
<proteinExistence type="predicted"/>
<evidence type="ECO:0000256" key="2">
    <source>
        <dbReference type="ARBA" id="ARBA00023315"/>
    </source>
</evidence>
<dbReference type="Gene3D" id="3.30.559.10">
    <property type="entry name" value="Chloramphenicol acetyltransferase-like domain"/>
    <property type="match status" value="1"/>
</dbReference>
<evidence type="ECO:0000313" key="5">
    <source>
        <dbReference type="Proteomes" id="UP000011116"/>
    </source>
</evidence>
<reference evidence="5" key="1">
    <citation type="journal article" date="2012" name="Nature">
        <title>A physical, genetic and functional sequence assembly of the barley genome.</title>
        <authorList>
            <consortium name="The International Barley Genome Sequencing Consortium"/>
            <person name="Mayer K.F."/>
            <person name="Waugh R."/>
            <person name="Brown J.W."/>
            <person name="Schulman A."/>
            <person name="Langridge P."/>
            <person name="Platzer M."/>
            <person name="Fincher G.B."/>
            <person name="Muehlbauer G.J."/>
            <person name="Sato K."/>
            <person name="Close T.J."/>
            <person name="Wise R.P."/>
            <person name="Stein N."/>
        </authorList>
    </citation>
    <scope>NUCLEOTIDE SEQUENCE [LARGE SCALE GENOMIC DNA]</scope>
    <source>
        <strain evidence="5">cv. Morex</strain>
    </source>
</reference>
<reference evidence="4" key="3">
    <citation type="submission" date="2022-01" db="UniProtKB">
        <authorList>
            <consortium name="EnsemblPlants"/>
        </authorList>
    </citation>
    <scope>IDENTIFICATION</scope>
    <source>
        <strain evidence="4">subsp. vulgare</strain>
    </source>
</reference>
<dbReference type="AlphaFoldDB" id="A0A8I6WJL2"/>
<protein>
    <submittedName>
        <fullName evidence="4">Uncharacterized protein</fullName>
    </submittedName>
</protein>
<keyword evidence="5" id="KW-1185">Reference proteome</keyword>
<dbReference type="Gramene" id="HORVU.MOREX.r2.2HG0171830.1">
    <property type="protein sequence ID" value="HORVU.MOREX.r2.2HG0171830.1.CDS.1"/>
    <property type="gene ID" value="HORVU.MOREX.r2.2HG0171830"/>
</dbReference>
<keyword evidence="1" id="KW-0808">Transferase</keyword>
<feature type="chain" id="PRO_5035257383" evidence="3">
    <location>
        <begin position="25"/>
        <end position="183"/>
    </location>
</feature>
<dbReference type="Gramene" id="HORVU.MOREX.r3.2HG0206770.1">
    <property type="protein sequence ID" value="HORVU.MOREX.r3.2HG0206770.1.CDS1"/>
    <property type="gene ID" value="HORVU.MOREX.r3.2HG0206770"/>
</dbReference>
<dbReference type="InterPro" id="IPR023213">
    <property type="entry name" value="CAT-like_dom_sf"/>
</dbReference>
<feature type="signal peptide" evidence="3">
    <location>
        <begin position="1"/>
        <end position="24"/>
    </location>
</feature>
<dbReference type="Pfam" id="PF02458">
    <property type="entry name" value="Transferase"/>
    <property type="match status" value="1"/>
</dbReference>
<evidence type="ECO:0000256" key="1">
    <source>
        <dbReference type="ARBA" id="ARBA00022679"/>
    </source>
</evidence>
<dbReference type="EnsemblPlants" id="HORVU.MOREX.r3.2HG0206770.1">
    <property type="protein sequence ID" value="HORVU.MOREX.r3.2HG0206770.1.CDS1"/>
    <property type="gene ID" value="HORVU.MOREX.r3.2HG0206770"/>
</dbReference>
<evidence type="ECO:0000256" key="3">
    <source>
        <dbReference type="SAM" id="SignalP"/>
    </source>
</evidence>
<keyword evidence="3" id="KW-0732">Signal</keyword>
<name>A0A8I6WJL2_HORVV</name>
<organism evidence="4 5">
    <name type="scientific">Hordeum vulgare subsp. vulgare</name>
    <name type="common">Domesticated barley</name>
    <dbReference type="NCBI Taxonomy" id="112509"/>
    <lineage>
        <taxon>Eukaryota</taxon>
        <taxon>Viridiplantae</taxon>
        <taxon>Streptophyta</taxon>
        <taxon>Embryophyta</taxon>
        <taxon>Tracheophyta</taxon>
        <taxon>Spermatophyta</taxon>
        <taxon>Magnoliopsida</taxon>
        <taxon>Liliopsida</taxon>
        <taxon>Poales</taxon>
        <taxon>Poaceae</taxon>
        <taxon>BOP clade</taxon>
        <taxon>Pooideae</taxon>
        <taxon>Triticodae</taxon>
        <taxon>Triticeae</taxon>
        <taxon>Hordeinae</taxon>
        <taxon>Hordeum</taxon>
    </lineage>
</organism>
<reference evidence="4" key="2">
    <citation type="submission" date="2020-10" db="EMBL/GenBank/DDBJ databases">
        <authorList>
            <person name="Scholz U."/>
            <person name="Mascher M."/>
            <person name="Fiebig A."/>
        </authorList>
    </citation>
    <scope>NUCLEOTIDE SEQUENCE [LARGE SCALE GENOMIC DNA]</scope>
    <source>
        <strain evidence="4">cv. Morex</strain>
    </source>
</reference>